<accession>A0A848LGL0</accession>
<evidence type="ECO:0000313" key="1">
    <source>
        <dbReference type="EMBL" id="NMO15148.1"/>
    </source>
</evidence>
<dbReference type="RefSeq" id="WP_169344442.1">
    <property type="nucleotide sequence ID" value="NZ_JABBJJ010000033.1"/>
</dbReference>
<evidence type="ECO:0000313" key="2">
    <source>
        <dbReference type="Proteomes" id="UP000518300"/>
    </source>
</evidence>
<keyword evidence="2" id="KW-1185">Reference proteome</keyword>
<proteinExistence type="predicted"/>
<organism evidence="1 2">
    <name type="scientific">Pyxidicoccus fallax</name>
    <dbReference type="NCBI Taxonomy" id="394095"/>
    <lineage>
        <taxon>Bacteria</taxon>
        <taxon>Pseudomonadati</taxon>
        <taxon>Myxococcota</taxon>
        <taxon>Myxococcia</taxon>
        <taxon>Myxococcales</taxon>
        <taxon>Cystobacterineae</taxon>
        <taxon>Myxococcaceae</taxon>
        <taxon>Pyxidicoccus</taxon>
    </lineage>
</organism>
<sequence>MGLDLDSEQVRVSTQGPNVLAGASLTEDIEAGVDLAFMYISMPELTPLPPDFYLLRLSGGEDGGMPAVQFINRQGTPVITLPVEGDVNPTPAARTIWIDPIWGTIRVYEDHWPGDLILIRQPYGGWWMV</sequence>
<reference evidence="1 2" key="1">
    <citation type="submission" date="2020-04" db="EMBL/GenBank/DDBJ databases">
        <title>Draft genome of Pyxidicoccus fallax type strain.</title>
        <authorList>
            <person name="Whitworth D.E."/>
        </authorList>
    </citation>
    <scope>NUCLEOTIDE SEQUENCE [LARGE SCALE GENOMIC DNA]</scope>
    <source>
        <strain evidence="1 2">DSM 14698</strain>
    </source>
</reference>
<name>A0A848LGL0_9BACT</name>
<dbReference type="EMBL" id="JABBJJ010000033">
    <property type="protein sequence ID" value="NMO15148.1"/>
    <property type="molecule type" value="Genomic_DNA"/>
</dbReference>
<gene>
    <name evidence="1" type="ORF">HG543_09805</name>
</gene>
<comment type="caution">
    <text evidence="1">The sequence shown here is derived from an EMBL/GenBank/DDBJ whole genome shotgun (WGS) entry which is preliminary data.</text>
</comment>
<protein>
    <submittedName>
        <fullName evidence="1">Uncharacterized protein</fullName>
    </submittedName>
</protein>
<dbReference type="AlphaFoldDB" id="A0A848LGL0"/>
<dbReference type="Proteomes" id="UP000518300">
    <property type="component" value="Unassembled WGS sequence"/>
</dbReference>